<evidence type="ECO:0000256" key="4">
    <source>
        <dbReference type="ARBA" id="ARBA00023136"/>
    </source>
</evidence>
<evidence type="ECO:0000256" key="2">
    <source>
        <dbReference type="ARBA" id="ARBA00022676"/>
    </source>
</evidence>
<dbReference type="OrthoDB" id="191334at2759"/>
<gene>
    <name evidence="6" type="ORF">KFL_001410180</name>
</gene>
<dbReference type="EMBL" id="DF237090">
    <property type="protein sequence ID" value="GAQ83260.1"/>
    <property type="molecule type" value="Genomic_DNA"/>
</dbReference>
<dbReference type="Proteomes" id="UP000054558">
    <property type="component" value="Unassembled WGS sequence"/>
</dbReference>
<evidence type="ECO:0000313" key="7">
    <source>
        <dbReference type="Proteomes" id="UP000054558"/>
    </source>
</evidence>
<name>A0A0U9HS99_KLENI</name>
<keyword evidence="5" id="KW-0325">Glycoprotein</keyword>
<protein>
    <recommendedName>
        <fullName evidence="8">Core-2/I-branching beta-1,6-N-acetylglucosaminyltransferase family protein</fullName>
    </recommendedName>
</protein>
<organism evidence="6 7">
    <name type="scientific">Klebsormidium nitens</name>
    <name type="common">Green alga</name>
    <name type="synonym">Ulothrix nitens</name>
    <dbReference type="NCBI Taxonomy" id="105231"/>
    <lineage>
        <taxon>Eukaryota</taxon>
        <taxon>Viridiplantae</taxon>
        <taxon>Streptophyta</taxon>
        <taxon>Klebsormidiophyceae</taxon>
        <taxon>Klebsormidiales</taxon>
        <taxon>Klebsormidiaceae</taxon>
        <taxon>Klebsormidium</taxon>
    </lineage>
</organism>
<evidence type="ECO:0000313" key="6">
    <source>
        <dbReference type="EMBL" id="GAQ83260.1"/>
    </source>
</evidence>
<dbReference type="AlphaFoldDB" id="A0A0U9HS99"/>
<dbReference type="Pfam" id="PF02485">
    <property type="entry name" value="Branch"/>
    <property type="match status" value="1"/>
</dbReference>
<proteinExistence type="predicted"/>
<keyword evidence="3" id="KW-0808">Transferase</keyword>
<sequence length="383" mass="43126">MQFWQKIVKPPNCVSSWRLPVGVFVLIASLSLLAYHQTGPAIPPIFSGDFVDFSSLLFASNDSKSGSSCSCIAKEVLVDEAALFREASRVSNCAATCTVDKGKLALLFLTRGPLPMAPLWARFLEGHEGLYSIYIHPKPGYEYSQNEFQEAQPFIGRQVPSEEVGWAALSELDAERRLLARALLDPLNQRFMLVSESCIPIRSFDYTYSQLMSQELTFLNSFDEVDWWAGRGRYVPQIFLPEVTLEQWRKGAQWFTATRHDANLIVGDIKYYSNYAAYCQAVPLCYPAEHYFPTLLYIEHAEGLANETMTFVDWSQGGAHPKTFFSQDLSPGVIRFIQGLVDCPHTGRTLQHGAERPCWLIMRKVAAESLNHLLSLSPDVLGY</sequence>
<dbReference type="PANTHER" id="PTHR31042:SF8">
    <property type="entry name" value="CORE-2_I-BRANCHING BETA-1,6-N-ACETYLGLUCOSAMINYLTRANSFERASE FAMILY PROTEIN"/>
    <property type="match status" value="1"/>
</dbReference>
<keyword evidence="2" id="KW-0328">Glycosyltransferase</keyword>
<dbReference type="InterPro" id="IPR044174">
    <property type="entry name" value="BC10-like"/>
</dbReference>
<evidence type="ECO:0000256" key="5">
    <source>
        <dbReference type="ARBA" id="ARBA00023180"/>
    </source>
</evidence>
<evidence type="ECO:0008006" key="8">
    <source>
        <dbReference type="Google" id="ProtNLM"/>
    </source>
</evidence>
<comment type="subcellular location">
    <subcellularLocation>
        <location evidence="1">Membrane</location>
        <topology evidence="1">Single-pass type II membrane protein</topology>
    </subcellularLocation>
</comment>
<dbReference type="PANTHER" id="PTHR31042">
    <property type="entry name" value="CORE-2/I-BRANCHING BETA-1,6-N-ACETYLGLUCOSAMINYLTRANSFERASE FAMILY PROTEIN-RELATED"/>
    <property type="match status" value="1"/>
</dbReference>
<dbReference type="OMA" id="IVYHYLS"/>
<dbReference type="InterPro" id="IPR003406">
    <property type="entry name" value="Glyco_trans_14"/>
</dbReference>
<keyword evidence="7" id="KW-1185">Reference proteome</keyword>
<dbReference type="GO" id="GO:0016020">
    <property type="term" value="C:membrane"/>
    <property type="evidence" value="ECO:0007669"/>
    <property type="project" value="UniProtKB-SubCell"/>
</dbReference>
<reference evidence="6 7" key="1">
    <citation type="journal article" date="2014" name="Nat. Commun.">
        <title>Klebsormidium flaccidum genome reveals primary factors for plant terrestrial adaptation.</title>
        <authorList>
            <person name="Hori K."/>
            <person name="Maruyama F."/>
            <person name="Fujisawa T."/>
            <person name="Togashi T."/>
            <person name="Yamamoto N."/>
            <person name="Seo M."/>
            <person name="Sato S."/>
            <person name="Yamada T."/>
            <person name="Mori H."/>
            <person name="Tajima N."/>
            <person name="Moriyama T."/>
            <person name="Ikeuchi M."/>
            <person name="Watanabe M."/>
            <person name="Wada H."/>
            <person name="Kobayashi K."/>
            <person name="Saito M."/>
            <person name="Masuda T."/>
            <person name="Sasaki-Sekimoto Y."/>
            <person name="Mashiguchi K."/>
            <person name="Awai K."/>
            <person name="Shimojima M."/>
            <person name="Masuda S."/>
            <person name="Iwai M."/>
            <person name="Nobusawa T."/>
            <person name="Narise T."/>
            <person name="Kondo S."/>
            <person name="Saito H."/>
            <person name="Sato R."/>
            <person name="Murakawa M."/>
            <person name="Ihara Y."/>
            <person name="Oshima-Yamada Y."/>
            <person name="Ohtaka K."/>
            <person name="Satoh M."/>
            <person name="Sonobe K."/>
            <person name="Ishii M."/>
            <person name="Ohtani R."/>
            <person name="Kanamori-Sato M."/>
            <person name="Honoki R."/>
            <person name="Miyazaki D."/>
            <person name="Mochizuki H."/>
            <person name="Umetsu J."/>
            <person name="Higashi K."/>
            <person name="Shibata D."/>
            <person name="Kamiya Y."/>
            <person name="Sato N."/>
            <person name="Nakamura Y."/>
            <person name="Tabata S."/>
            <person name="Ida S."/>
            <person name="Kurokawa K."/>
            <person name="Ohta H."/>
        </authorList>
    </citation>
    <scope>NUCLEOTIDE SEQUENCE [LARGE SCALE GENOMIC DNA]</scope>
    <source>
        <strain evidence="6 7">NIES-2285</strain>
    </source>
</reference>
<keyword evidence="4" id="KW-0472">Membrane</keyword>
<accession>A0A0U9HS99</accession>
<evidence type="ECO:0000256" key="3">
    <source>
        <dbReference type="ARBA" id="ARBA00022679"/>
    </source>
</evidence>
<dbReference type="GO" id="GO:0016757">
    <property type="term" value="F:glycosyltransferase activity"/>
    <property type="evidence" value="ECO:0007669"/>
    <property type="project" value="UniProtKB-KW"/>
</dbReference>
<evidence type="ECO:0000256" key="1">
    <source>
        <dbReference type="ARBA" id="ARBA00004606"/>
    </source>
</evidence>